<dbReference type="InterPro" id="IPR007499">
    <property type="entry name" value="ERF_bacteria_virus"/>
</dbReference>
<dbReference type="Pfam" id="PF04404">
    <property type="entry name" value="ERF"/>
    <property type="match status" value="1"/>
</dbReference>
<reference evidence="2" key="1">
    <citation type="submission" date="2018-05" db="EMBL/GenBank/DDBJ databases">
        <title>Genome Sequencing of selected type strains of the family Eggerthellaceae.</title>
        <authorList>
            <person name="Danylec N."/>
            <person name="Stoll D.A."/>
            <person name="Doetsch A."/>
            <person name="Huch M."/>
        </authorList>
    </citation>
    <scope>NUCLEOTIDE SEQUENCE [LARGE SCALE GENOMIC DNA]</scope>
    <source>
        <strain evidence="2">DSM 17537</strain>
    </source>
</reference>
<comment type="caution">
    <text evidence="1">The sequence shown here is derived from an EMBL/GenBank/DDBJ whole genome shotgun (WGS) entry which is preliminary data.</text>
</comment>
<keyword evidence="2" id="KW-1185">Reference proteome</keyword>
<name>A0A3N0AGG9_9ACTN</name>
<dbReference type="EMBL" id="QICB01000002">
    <property type="protein sequence ID" value="RNL20844.1"/>
    <property type="molecule type" value="Genomic_DNA"/>
</dbReference>
<protein>
    <submittedName>
        <fullName evidence="1">Recombinase</fullName>
    </submittedName>
</protein>
<sequence length="176" mass="18971">MEEAVDSSIAKKLLDVQALLKVEKGQYNKFGGFSYRSKEDILEAAKPICLEKGLLLMCDDEVVNVADGWVYAKSTATVTDVETGKEASACGWAREPKEKKGMDASQITGTAASYAGKRALGNLFSIDDTSDADAGDNRQQGPFVAACRSCGTRYTFQDEQQLAASACPCGCREFVR</sequence>
<accession>A0A3N0AGG9</accession>
<organism evidence="1 2">
    <name type="scientific">Slackia faecicanis</name>
    <dbReference type="NCBI Taxonomy" id="255723"/>
    <lineage>
        <taxon>Bacteria</taxon>
        <taxon>Bacillati</taxon>
        <taxon>Actinomycetota</taxon>
        <taxon>Coriobacteriia</taxon>
        <taxon>Eggerthellales</taxon>
        <taxon>Eggerthellaceae</taxon>
        <taxon>Slackia</taxon>
    </lineage>
</organism>
<dbReference type="Proteomes" id="UP000267368">
    <property type="component" value="Unassembled WGS sequence"/>
</dbReference>
<dbReference type="AlphaFoldDB" id="A0A3N0AGG9"/>
<gene>
    <name evidence="1" type="ORF">DMP07_04500</name>
</gene>
<evidence type="ECO:0000313" key="1">
    <source>
        <dbReference type="EMBL" id="RNL20844.1"/>
    </source>
</evidence>
<evidence type="ECO:0000313" key="2">
    <source>
        <dbReference type="Proteomes" id="UP000267368"/>
    </source>
</evidence>
<proteinExistence type="predicted"/>